<dbReference type="Proteomes" id="UP001432322">
    <property type="component" value="Unassembled WGS sequence"/>
</dbReference>
<sequence>TWLSDHQLKTRDYERIRVIFKQIVEAVAYIHEQLAIHRDLKPANILFDDKDQVRVCDLGIVSEFYYGDGLELTGTRTATGTPLYCSPEQARGERYNSKVDVFSLGLICIDLYVYMTKDDQKAVFNNYREEDDKKNPGIEILSLIDDTRIRDLITNMTKFEYSERPSCRKVLDEYIQ</sequence>
<dbReference type="Gene3D" id="1.10.510.10">
    <property type="entry name" value="Transferase(Phosphotransferase) domain 1"/>
    <property type="match status" value="1"/>
</dbReference>
<dbReference type="PANTHER" id="PTHR11042">
    <property type="entry name" value="EUKARYOTIC TRANSLATION INITIATION FACTOR 2-ALPHA KINASE EIF2-ALPHA KINASE -RELATED"/>
    <property type="match status" value="1"/>
</dbReference>
<accession>A0AAV5X1B5</accession>
<dbReference type="InterPro" id="IPR000719">
    <property type="entry name" value="Prot_kinase_dom"/>
</dbReference>
<keyword evidence="1" id="KW-0808">Transferase</keyword>
<dbReference type="InterPro" id="IPR050339">
    <property type="entry name" value="CC_SR_Kinase"/>
</dbReference>
<evidence type="ECO:0000313" key="7">
    <source>
        <dbReference type="Proteomes" id="UP001432322"/>
    </source>
</evidence>
<name>A0AAV5X1B5_9BILA</name>
<dbReference type="GO" id="GO:0005737">
    <property type="term" value="C:cytoplasm"/>
    <property type="evidence" value="ECO:0007669"/>
    <property type="project" value="TreeGrafter"/>
</dbReference>
<feature type="non-terminal residue" evidence="6">
    <location>
        <position position="1"/>
    </location>
</feature>
<comment type="caution">
    <text evidence="6">The sequence shown here is derived from an EMBL/GenBank/DDBJ whole genome shotgun (WGS) entry which is preliminary data.</text>
</comment>
<dbReference type="GO" id="GO:0005634">
    <property type="term" value="C:nucleus"/>
    <property type="evidence" value="ECO:0007669"/>
    <property type="project" value="TreeGrafter"/>
</dbReference>
<gene>
    <name evidence="6" type="ORF">PFISCL1PPCAC_28488</name>
</gene>
<organism evidence="6 7">
    <name type="scientific">Pristionchus fissidentatus</name>
    <dbReference type="NCBI Taxonomy" id="1538716"/>
    <lineage>
        <taxon>Eukaryota</taxon>
        <taxon>Metazoa</taxon>
        <taxon>Ecdysozoa</taxon>
        <taxon>Nematoda</taxon>
        <taxon>Chromadorea</taxon>
        <taxon>Rhabditida</taxon>
        <taxon>Rhabditina</taxon>
        <taxon>Diplogasteromorpha</taxon>
        <taxon>Diplogasteroidea</taxon>
        <taxon>Neodiplogasteridae</taxon>
        <taxon>Pristionchus</taxon>
    </lineage>
</organism>
<keyword evidence="2" id="KW-0547">Nucleotide-binding</keyword>
<keyword evidence="3" id="KW-0418">Kinase</keyword>
<proteinExistence type="predicted"/>
<evidence type="ECO:0000256" key="1">
    <source>
        <dbReference type="ARBA" id="ARBA00022679"/>
    </source>
</evidence>
<evidence type="ECO:0000256" key="4">
    <source>
        <dbReference type="ARBA" id="ARBA00022840"/>
    </source>
</evidence>
<feature type="domain" description="Protein kinase" evidence="5">
    <location>
        <begin position="1"/>
        <end position="175"/>
    </location>
</feature>
<dbReference type="InterPro" id="IPR011009">
    <property type="entry name" value="Kinase-like_dom_sf"/>
</dbReference>
<evidence type="ECO:0000313" key="6">
    <source>
        <dbReference type="EMBL" id="GMT37191.1"/>
    </source>
</evidence>
<dbReference type="AlphaFoldDB" id="A0AAV5X1B5"/>
<dbReference type="GO" id="GO:0004694">
    <property type="term" value="F:eukaryotic translation initiation factor 2alpha kinase activity"/>
    <property type="evidence" value="ECO:0007669"/>
    <property type="project" value="TreeGrafter"/>
</dbReference>
<evidence type="ECO:0000256" key="3">
    <source>
        <dbReference type="ARBA" id="ARBA00022777"/>
    </source>
</evidence>
<keyword evidence="7" id="KW-1185">Reference proteome</keyword>
<evidence type="ECO:0000259" key="5">
    <source>
        <dbReference type="PROSITE" id="PS50011"/>
    </source>
</evidence>
<dbReference type="SMART" id="SM00220">
    <property type="entry name" value="S_TKc"/>
    <property type="match status" value="1"/>
</dbReference>
<protein>
    <recommendedName>
        <fullName evidence="5">Protein kinase domain-containing protein</fullName>
    </recommendedName>
</protein>
<dbReference type="EMBL" id="BTSY01000068">
    <property type="protein sequence ID" value="GMT37191.1"/>
    <property type="molecule type" value="Genomic_DNA"/>
</dbReference>
<keyword evidence="4" id="KW-0067">ATP-binding</keyword>
<dbReference type="Pfam" id="PF00069">
    <property type="entry name" value="Pkinase"/>
    <property type="match status" value="1"/>
</dbReference>
<evidence type="ECO:0000256" key="2">
    <source>
        <dbReference type="ARBA" id="ARBA00022741"/>
    </source>
</evidence>
<dbReference type="GO" id="GO:0005524">
    <property type="term" value="F:ATP binding"/>
    <property type="evidence" value="ECO:0007669"/>
    <property type="project" value="UniProtKB-KW"/>
</dbReference>
<dbReference type="SUPFAM" id="SSF56112">
    <property type="entry name" value="Protein kinase-like (PK-like)"/>
    <property type="match status" value="1"/>
</dbReference>
<reference evidence="6" key="1">
    <citation type="submission" date="2023-10" db="EMBL/GenBank/DDBJ databases">
        <title>Genome assembly of Pristionchus species.</title>
        <authorList>
            <person name="Yoshida K."/>
            <person name="Sommer R.J."/>
        </authorList>
    </citation>
    <scope>NUCLEOTIDE SEQUENCE</scope>
    <source>
        <strain evidence="6">RS5133</strain>
    </source>
</reference>
<dbReference type="PANTHER" id="PTHR11042:SF91">
    <property type="entry name" value="EUKARYOTIC TRANSLATION INITIATION FACTOR 2-ALPHA KINASE"/>
    <property type="match status" value="1"/>
</dbReference>
<dbReference type="PROSITE" id="PS50011">
    <property type="entry name" value="PROTEIN_KINASE_DOM"/>
    <property type="match status" value="1"/>
</dbReference>